<evidence type="ECO:0000256" key="3">
    <source>
        <dbReference type="ARBA" id="ARBA00012438"/>
    </source>
</evidence>
<dbReference type="SUPFAM" id="SSF55785">
    <property type="entry name" value="PYP-like sensor domain (PAS domain)"/>
    <property type="match status" value="2"/>
</dbReference>
<evidence type="ECO:0000256" key="6">
    <source>
        <dbReference type="ARBA" id="ARBA00022777"/>
    </source>
</evidence>
<dbReference type="InterPro" id="IPR003661">
    <property type="entry name" value="HisK_dim/P_dom"/>
</dbReference>
<organism evidence="10 11">
    <name type="scientific">Pseudoduganella lutea</name>
    <dbReference type="NCBI Taxonomy" id="321985"/>
    <lineage>
        <taxon>Bacteria</taxon>
        <taxon>Pseudomonadati</taxon>
        <taxon>Pseudomonadota</taxon>
        <taxon>Betaproteobacteria</taxon>
        <taxon>Burkholderiales</taxon>
        <taxon>Oxalobacteraceae</taxon>
        <taxon>Telluria group</taxon>
        <taxon>Pseudoduganella</taxon>
    </lineage>
</organism>
<keyword evidence="4" id="KW-0597">Phosphoprotein</keyword>
<evidence type="ECO:0000256" key="1">
    <source>
        <dbReference type="ARBA" id="ARBA00000085"/>
    </source>
</evidence>
<dbReference type="PANTHER" id="PTHR43547">
    <property type="entry name" value="TWO-COMPONENT HISTIDINE KINASE"/>
    <property type="match status" value="1"/>
</dbReference>
<dbReference type="CDD" id="cd00075">
    <property type="entry name" value="HATPase"/>
    <property type="match status" value="1"/>
</dbReference>
<evidence type="ECO:0000313" key="10">
    <source>
        <dbReference type="EMBL" id="QBE65782.1"/>
    </source>
</evidence>
<dbReference type="PROSITE" id="PS50112">
    <property type="entry name" value="PAS"/>
    <property type="match status" value="2"/>
</dbReference>
<dbReference type="Pfam" id="PF13426">
    <property type="entry name" value="PAS_9"/>
    <property type="match status" value="1"/>
</dbReference>
<dbReference type="EMBL" id="CP035913">
    <property type="protein sequence ID" value="QBE65782.1"/>
    <property type="molecule type" value="Genomic_DNA"/>
</dbReference>
<evidence type="ECO:0000259" key="7">
    <source>
        <dbReference type="PROSITE" id="PS50109"/>
    </source>
</evidence>
<dbReference type="SMART" id="SM00086">
    <property type="entry name" value="PAC"/>
    <property type="match status" value="2"/>
</dbReference>
<dbReference type="InterPro" id="IPR000014">
    <property type="entry name" value="PAS"/>
</dbReference>
<dbReference type="Gene3D" id="3.30.450.20">
    <property type="entry name" value="PAS domain"/>
    <property type="match status" value="2"/>
</dbReference>
<dbReference type="InterPro" id="IPR003594">
    <property type="entry name" value="HATPase_dom"/>
</dbReference>
<accession>A0A4P6L4P2</accession>
<dbReference type="Pfam" id="PF08448">
    <property type="entry name" value="PAS_4"/>
    <property type="match status" value="1"/>
</dbReference>
<protein>
    <recommendedName>
        <fullName evidence="3">histidine kinase</fullName>
        <ecNumber evidence="3">2.7.13.3</ecNumber>
    </recommendedName>
</protein>
<dbReference type="NCBIfam" id="TIGR00229">
    <property type="entry name" value="sensory_box"/>
    <property type="match status" value="2"/>
</dbReference>
<gene>
    <name evidence="10" type="ORF">EWM63_24710</name>
</gene>
<dbReference type="InterPro" id="IPR036097">
    <property type="entry name" value="HisK_dim/P_sf"/>
</dbReference>
<feature type="domain" description="PAC" evidence="9">
    <location>
        <begin position="83"/>
        <end position="136"/>
    </location>
</feature>
<dbReference type="OrthoDB" id="8552871at2"/>
<dbReference type="InterPro" id="IPR005467">
    <property type="entry name" value="His_kinase_dom"/>
</dbReference>
<dbReference type="InterPro" id="IPR035965">
    <property type="entry name" value="PAS-like_dom_sf"/>
</dbReference>
<evidence type="ECO:0000256" key="4">
    <source>
        <dbReference type="ARBA" id="ARBA00022553"/>
    </source>
</evidence>
<name>A0A4P6L4P2_9BURK</name>
<dbReference type="SMART" id="SM00091">
    <property type="entry name" value="PAS"/>
    <property type="match status" value="2"/>
</dbReference>
<dbReference type="SUPFAM" id="SSF55874">
    <property type="entry name" value="ATPase domain of HSP90 chaperone/DNA topoisomerase II/histidine kinase"/>
    <property type="match status" value="1"/>
</dbReference>
<evidence type="ECO:0000259" key="8">
    <source>
        <dbReference type="PROSITE" id="PS50112"/>
    </source>
</evidence>
<dbReference type="SMART" id="SM00388">
    <property type="entry name" value="HisKA"/>
    <property type="match status" value="1"/>
</dbReference>
<dbReference type="GO" id="GO:0005886">
    <property type="term" value="C:plasma membrane"/>
    <property type="evidence" value="ECO:0007669"/>
    <property type="project" value="UniProtKB-SubCell"/>
</dbReference>
<dbReference type="KEGG" id="plue:EWM63_24710"/>
<dbReference type="Pfam" id="PF00512">
    <property type="entry name" value="HisKA"/>
    <property type="match status" value="1"/>
</dbReference>
<reference evidence="10 11" key="1">
    <citation type="submission" date="2019-02" db="EMBL/GenBank/DDBJ databases">
        <title>Draft Genome Sequences of Six Type Strains of the Genus Massilia.</title>
        <authorList>
            <person name="Miess H."/>
            <person name="Frediansyhah A."/>
            <person name="Gross H."/>
        </authorList>
    </citation>
    <scope>NUCLEOTIDE SEQUENCE [LARGE SCALE GENOMIC DNA]</scope>
    <source>
        <strain evidence="10 11">DSM 17473</strain>
    </source>
</reference>
<dbReference type="Proteomes" id="UP000290637">
    <property type="component" value="Chromosome"/>
</dbReference>
<dbReference type="CDD" id="cd00082">
    <property type="entry name" value="HisKA"/>
    <property type="match status" value="1"/>
</dbReference>
<dbReference type="InterPro" id="IPR013656">
    <property type="entry name" value="PAS_4"/>
</dbReference>
<dbReference type="Gene3D" id="1.10.287.130">
    <property type="match status" value="1"/>
</dbReference>
<dbReference type="PROSITE" id="PS50109">
    <property type="entry name" value="HIS_KIN"/>
    <property type="match status" value="1"/>
</dbReference>
<evidence type="ECO:0000256" key="2">
    <source>
        <dbReference type="ARBA" id="ARBA00004429"/>
    </source>
</evidence>
<dbReference type="Gene3D" id="3.30.565.10">
    <property type="entry name" value="Histidine kinase-like ATPase, C-terminal domain"/>
    <property type="match status" value="1"/>
</dbReference>
<comment type="subcellular location">
    <subcellularLocation>
        <location evidence="2">Cell inner membrane</location>
        <topology evidence="2">Multi-pass membrane protein</topology>
    </subcellularLocation>
</comment>
<feature type="domain" description="Histidine kinase" evidence="7">
    <location>
        <begin position="275"/>
        <end position="492"/>
    </location>
</feature>
<evidence type="ECO:0000313" key="11">
    <source>
        <dbReference type="Proteomes" id="UP000290637"/>
    </source>
</evidence>
<dbReference type="SMART" id="SM00387">
    <property type="entry name" value="HATPase_c"/>
    <property type="match status" value="1"/>
</dbReference>
<dbReference type="InterPro" id="IPR036890">
    <property type="entry name" value="HATPase_C_sf"/>
</dbReference>
<dbReference type="SUPFAM" id="SSF47384">
    <property type="entry name" value="Homodimeric domain of signal transducing histidine kinase"/>
    <property type="match status" value="1"/>
</dbReference>
<dbReference type="InterPro" id="IPR001610">
    <property type="entry name" value="PAC"/>
</dbReference>
<dbReference type="Pfam" id="PF02518">
    <property type="entry name" value="HATPase_c"/>
    <property type="match status" value="1"/>
</dbReference>
<keyword evidence="6" id="KW-0418">Kinase</keyword>
<dbReference type="CDD" id="cd00130">
    <property type="entry name" value="PAS"/>
    <property type="match status" value="2"/>
</dbReference>
<dbReference type="PRINTS" id="PR00344">
    <property type="entry name" value="BCTRLSENSOR"/>
</dbReference>
<dbReference type="AlphaFoldDB" id="A0A4P6L4P2"/>
<proteinExistence type="predicted"/>
<dbReference type="PANTHER" id="PTHR43547:SF2">
    <property type="entry name" value="HYBRID SIGNAL TRANSDUCTION HISTIDINE KINASE C"/>
    <property type="match status" value="1"/>
</dbReference>
<dbReference type="GO" id="GO:0000155">
    <property type="term" value="F:phosphorelay sensor kinase activity"/>
    <property type="evidence" value="ECO:0007669"/>
    <property type="project" value="InterPro"/>
</dbReference>
<evidence type="ECO:0000256" key="5">
    <source>
        <dbReference type="ARBA" id="ARBA00022679"/>
    </source>
</evidence>
<keyword evidence="11" id="KW-1185">Reference proteome</keyword>
<dbReference type="PROSITE" id="PS50113">
    <property type="entry name" value="PAC"/>
    <property type="match status" value="1"/>
</dbReference>
<feature type="domain" description="PAS" evidence="8">
    <location>
        <begin position="137"/>
        <end position="193"/>
    </location>
</feature>
<dbReference type="FunFam" id="3.30.565.10:FF:000006">
    <property type="entry name" value="Sensor histidine kinase WalK"/>
    <property type="match status" value="1"/>
</dbReference>
<comment type="catalytic activity">
    <reaction evidence="1">
        <text>ATP + protein L-histidine = ADP + protein N-phospho-L-histidine.</text>
        <dbReference type="EC" id="2.7.13.3"/>
    </reaction>
</comment>
<evidence type="ECO:0000259" key="9">
    <source>
        <dbReference type="PROSITE" id="PS50113"/>
    </source>
</evidence>
<dbReference type="EC" id="2.7.13.3" evidence="3"/>
<sequence length="498" mass="54885">MAPDQASVIKDSFYLAMEKISDYAVFLTDAAGYITYWNPAAEQMKGYSAAEAIGMHYSMLYSPDARERGEPERNLQRAAAQGTYQEQALRQTKDGRMFWAMTELIAIHDDHGQLTRFCKVTRDITAFRRLQARLQEQKQKVEVTLESIGDGVISVDPVGHIGFVNRKAEEITGWSSASAQGREVGEVLHVVDPALQRPNESDLLRAASASDGAAVVIVEHPLGGRKIIENVTTPVCLPDGEKLGEVMVIRDVTQREADAQLMRDAERNKDHFLATLAHELRNPLAPILSAAQLLEAGPGGEQARQMGRIITRQARHILSLVEDLLDVSRVAQGKVHLDIGAHPIQPIVTSAIEQIQPMLEQKGHHLTVNMDDEPLLAICDRERMVQVIANLLNNAVRYTNAGGHICIDLRADKEQLELSVTDDGIGIASDMLPRVFDLFAQEKRASDKSRSGLGIGLALVKNMVELQAGEVHCYSRGKGHGSRFAIKLQRHAEAEPTL</sequence>
<dbReference type="RefSeq" id="WP_130188891.1">
    <property type="nucleotide sequence ID" value="NZ_CP035913.1"/>
</dbReference>
<dbReference type="InterPro" id="IPR004358">
    <property type="entry name" value="Sig_transdc_His_kin-like_C"/>
</dbReference>
<dbReference type="InterPro" id="IPR000700">
    <property type="entry name" value="PAS-assoc_C"/>
</dbReference>
<keyword evidence="5" id="KW-0808">Transferase</keyword>
<feature type="domain" description="PAS" evidence="8">
    <location>
        <begin position="25"/>
        <end position="82"/>
    </location>
</feature>